<dbReference type="PRINTS" id="PR00099">
    <property type="entry name" value="CPSGATASE"/>
</dbReference>
<evidence type="ECO:0000259" key="6">
    <source>
        <dbReference type="Pfam" id="PF00117"/>
    </source>
</evidence>
<evidence type="ECO:0000256" key="1">
    <source>
        <dbReference type="ARBA" id="ARBA00005077"/>
    </source>
</evidence>
<dbReference type="EC" id="6.3.5.5" evidence="3"/>
<dbReference type="PRINTS" id="PR00096">
    <property type="entry name" value="GATASE"/>
</dbReference>
<evidence type="ECO:0000256" key="5">
    <source>
        <dbReference type="ARBA" id="ARBA00048816"/>
    </source>
</evidence>
<evidence type="ECO:0000313" key="7">
    <source>
        <dbReference type="EMBL" id="MPN02655.1"/>
    </source>
</evidence>
<dbReference type="AlphaFoldDB" id="A0A645EKT5"/>
<comment type="caution">
    <text evidence="7">The sequence shown here is derived from an EMBL/GenBank/DDBJ whole genome shotgun (WGS) entry which is preliminary data.</text>
</comment>
<dbReference type="InterPro" id="IPR035686">
    <property type="entry name" value="CPSase_GATase1"/>
</dbReference>
<reference evidence="7" key="1">
    <citation type="submission" date="2019-08" db="EMBL/GenBank/DDBJ databases">
        <authorList>
            <person name="Kucharzyk K."/>
            <person name="Murdoch R.W."/>
            <person name="Higgins S."/>
            <person name="Loffler F."/>
        </authorList>
    </citation>
    <scope>NUCLEOTIDE SEQUENCE</scope>
</reference>
<dbReference type="Gene3D" id="3.40.50.880">
    <property type="match status" value="1"/>
</dbReference>
<dbReference type="InterPro" id="IPR050472">
    <property type="entry name" value="Anth_synth/Amidotransfase"/>
</dbReference>
<dbReference type="SUPFAM" id="SSF52317">
    <property type="entry name" value="Class I glutamine amidotransferase-like"/>
    <property type="match status" value="1"/>
</dbReference>
<dbReference type="GO" id="GO:0004088">
    <property type="term" value="F:carbamoyl-phosphate synthase (glutamine-hydrolyzing) activity"/>
    <property type="evidence" value="ECO:0007669"/>
    <property type="project" value="UniProtKB-EC"/>
</dbReference>
<comment type="catalytic activity">
    <reaction evidence="5">
        <text>hydrogencarbonate + L-glutamine + 2 ATP + H2O = carbamoyl phosphate + L-glutamate + 2 ADP + phosphate + 2 H(+)</text>
        <dbReference type="Rhea" id="RHEA:18633"/>
        <dbReference type="ChEBI" id="CHEBI:15377"/>
        <dbReference type="ChEBI" id="CHEBI:15378"/>
        <dbReference type="ChEBI" id="CHEBI:17544"/>
        <dbReference type="ChEBI" id="CHEBI:29985"/>
        <dbReference type="ChEBI" id="CHEBI:30616"/>
        <dbReference type="ChEBI" id="CHEBI:43474"/>
        <dbReference type="ChEBI" id="CHEBI:58228"/>
        <dbReference type="ChEBI" id="CHEBI:58359"/>
        <dbReference type="ChEBI" id="CHEBI:456216"/>
        <dbReference type="EC" id="6.3.5.5"/>
    </reaction>
</comment>
<dbReference type="PANTHER" id="PTHR43418">
    <property type="entry name" value="MULTIFUNCTIONAL TRYPTOPHAN BIOSYNTHESIS PROTEIN-RELATED"/>
    <property type="match status" value="1"/>
</dbReference>
<sequence length="143" mass="15985">MLSNGPGAPEFRVEAIETVRQLAGKLPIAGICLGHQIIALAMGAKTYKLSFGHRGGNHPVKELATNRVRMTSQNHGYAVDLRSMEDTELEVTHVQINDHTVEGLKHKRLPMKSLQYHPEGSPGPQDSAFYFEDFVRFFRESKV</sequence>
<gene>
    <name evidence="7" type="primary">carA_55</name>
    <name evidence="7" type="ORF">SDC9_149871</name>
</gene>
<protein>
    <recommendedName>
        <fullName evidence="3">carbamoyl-phosphate synthase (glutamine-hydrolyzing)</fullName>
        <ecNumber evidence="3">6.3.5.5</ecNumber>
    </recommendedName>
</protein>
<dbReference type="EMBL" id="VSSQ01048606">
    <property type="protein sequence ID" value="MPN02655.1"/>
    <property type="molecule type" value="Genomic_DNA"/>
</dbReference>
<dbReference type="InterPro" id="IPR029062">
    <property type="entry name" value="Class_I_gatase-like"/>
</dbReference>
<accession>A0A645EKT5</accession>
<keyword evidence="7" id="KW-0436">Ligase</keyword>
<name>A0A645EKT5_9ZZZZ</name>
<dbReference type="Pfam" id="PF00117">
    <property type="entry name" value="GATase"/>
    <property type="match status" value="1"/>
</dbReference>
<feature type="domain" description="Glutamine amidotransferase" evidence="6">
    <location>
        <begin position="1"/>
        <end position="136"/>
    </location>
</feature>
<comment type="pathway">
    <text evidence="1">Amino-acid biosynthesis; L-arginine biosynthesis; carbamoyl phosphate from bicarbonate: step 1/1.</text>
</comment>
<dbReference type="PANTHER" id="PTHR43418:SF7">
    <property type="entry name" value="CARBAMOYL-PHOSPHATE SYNTHASE SMALL CHAIN"/>
    <property type="match status" value="1"/>
</dbReference>
<evidence type="ECO:0000256" key="4">
    <source>
        <dbReference type="ARBA" id="ARBA00022962"/>
    </source>
</evidence>
<dbReference type="CDD" id="cd01744">
    <property type="entry name" value="GATase1_CPSase"/>
    <property type="match status" value="1"/>
</dbReference>
<evidence type="ECO:0000256" key="3">
    <source>
        <dbReference type="ARBA" id="ARBA00012738"/>
    </source>
</evidence>
<dbReference type="InterPro" id="IPR017926">
    <property type="entry name" value="GATASE"/>
</dbReference>
<comment type="similarity">
    <text evidence="2">Belongs to the CarA family.</text>
</comment>
<dbReference type="PROSITE" id="PS51273">
    <property type="entry name" value="GATASE_TYPE_1"/>
    <property type="match status" value="1"/>
</dbReference>
<organism evidence="7">
    <name type="scientific">bioreactor metagenome</name>
    <dbReference type="NCBI Taxonomy" id="1076179"/>
    <lineage>
        <taxon>unclassified sequences</taxon>
        <taxon>metagenomes</taxon>
        <taxon>ecological metagenomes</taxon>
    </lineage>
</organism>
<proteinExistence type="inferred from homology"/>
<keyword evidence="4" id="KW-0315">Glutamine amidotransferase</keyword>
<evidence type="ECO:0000256" key="2">
    <source>
        <dbReference type="ARBA" id="ARBA00007800"/>
    </source>
</evidence>